<accession>A0A218XMG6</accession>
<dbReference type="EMBL" id="MTKT01001090">
    <property type="protein sequence ID" value="OWM86187.1"/>
    <property type="molecule type" value="Genomic_DNA"/>
</dbReference>
<protein>
    <recommendedName>
        <fullName evidence="1">Bet v I/Major latex protein domain-containing protein</fullName>
    </recommendedName>
</protein>
<dbReference type="InterPro" id="IPR000916">
    <property type="entry name" value="Bet_v_I/MLP"/>
</dbReference>
<dbReference type="Gene3D" id="3.30.530.20">
    <property type="match status" value="1"/>
</dbReference>
<reference evidence="3" key="1">
    <citation type="journal article" date="2017" name="Plant J.">
        <title>The pomegranate (Punica granatum L.) genome and the genomics of punicalagin biosynthesis.</title>
        <authorList>
            <person name="Qin G."/>
            <person name="Xu C."/>
            <person name="Ming R."/>
            <person name="Tang H."/>
            <person name="Guyot R."/>
            <person name="Kramer E.M."/>
            <person name="Hu Y."/>
            <person name="Yi X."/>
            <person name="Qi Y."/>
            <person name="Xu X."/>
            <person name="Gao Z."/>
            <person name="Pan H."/>
            <person name="Jian J."/>
            <person name="Tian Y."/>
            <person name="Yue Z."/>
            <person name="Xu Y."/>
        </authorList>
    </citation>
    <scope>NUCLEOTIDE SEQUENCE [LARGE SCALE GENOMIC DNA]</scope>
    <source>
        <strain evidence="3">cv. Dabenzi</strain>
    </source>
</reference>
<feature type="domain" description="Bet v I/Major latex protein" evidence="1">
    <location>
        <begin position="7"/>
        <end position="56"/>
    </location>
</feature>
<evidence type="ECO:0000313" key="3">
    <source>
        <dbReference type="Proteomes" id="UP000197138"/>
    </source>
</evidence>
<proteinExistence type="predicted"/>
<evidence type="ECO:0000259" key="1">
    <source>
        <dbReference type="Pfam" id="PF00407"/>
    </source>
</evidence>
<dbReference type="Pfam" id="PF00407">
    <property type="entry name" value="Bet_v_1"/>
    <property type="match status" value="1"/>
</dbReference>
<gene>
    <name evidence="2" type="ORF">CDL15_Pgr011011</name>
</gene>
<evidence type="ECO:0000313" key="2">
    <source>
        <dbReference type="EMBL" id="OWM86187.1"/>
    </source>
</evidence>
<sequence>MASPEALCGKLQKDIELKSSAAHYYKLWRKETHKIPTASSPNIQAVYFQCGTWNRNPCSHSYYARVVDDELAAMRWVARVVKDEDPVAMNKRSLEPLRAKP</sequence>
<dbReference type="InterPro" id="IPR023393">
    <property type="entry name" value="START-like_dom_sf"/>
</dbReference>
<dbReference type="Proteomes" id="UP000197138">
    <property type="component" value="Unassembled WGS sequence"/>
</dbReference>
<comment type="caution">
    <text evidence="2">The sequence shown here is derived from an EMBL/GenBank/DDBJ whole genome shotgun (WGS) entry which is preliminary data.</text>
</comment>
<dbReference type="AlphaFoldDB" id="A0A218XMG6"/>
<name>A0A218XMG6_PUNGR</name>
<dbReference type="GO" id="GO:0006952">
    <property type="term" value="P:defense response"/>
    <property type="evidence" value="ECO:0007669"/>
    <property type="project" value="InterPro"/>
</dbReference>
<organism evidence="2 3">
    <name type="scientific">Punica granatum</name>
    <name type="common">Pomegranate</name>
    <dbReference type="NCBI Taxonomy" id="22663"/>
    <lineage>
        <taxon>Eukaryota</taxon>
        <taxon>Viridiplantae</taxon>
        <taxon>Streptophyta</taxon>
        <taxon>Embryophyta</taxon>
        <taxon>Tracheophyta</taxon>
        <taxon>Spermatophyta</taxon>
        <taxon>Magnoliopsida</taxon>
        <taxon>eudicotyledons</taxon>
        <taxon>Gunneridae</taxon>
        <taxon>Pentapetalae</taxon>
        <taxon>rosids</taxon>
        <taxon>malvids</taxon>
        <taxon>Myrtales</taxon>
        <taxon>Lythraceae</taxon>
        <taxon>Punica</taxon>
    </lineage>
</organism>